<evidence type="ECO:0000256" key="10">
    <source>
        <dbReference type="ARBA" id="ARBA00023069"/>
    </source>
</evidence>
<evidence type="ECO:0000256" key="6">
    <source>
        <dbReference type="ARBA" id="ARBA00022692"/>
    </source>
</evidence>
<dbReference type="eggNOG" id="arCOG02508">
    <property type="taxonomic scope" value="Archaea"/>
</dbReference>
<keyword evidence="11" id="KW-0472">Membrane</keyword>
<evidence type="ECO:0000259" key="16">
    <source>
        <dbReference type="SMART" id="SM00409"/>
    </source>
</evidence>
<comment type="similarity">
    <text evidence="4">Belongs to the malectin family.</text>
</comment>
<name>M0CVX6_HALPD</name>
<reference evidence="18 19" key="1">
    <citation type="journal article" date="2014" name="PLoS Genet.">
        <title>Phylogenetically driven sequencing of extremely halophilic archaea reveals strategies for static and dynamic osmo-response.</title>
        <authorList>
            <person name="Becker E.A."/>
            <person name="Seitzer P.M."/>
            <person name="Tritt A."/>
            <person name="Larsen D."/>
            <person name="Krusor M."/>
            <person name="Yao A.I."/>
            <person name="Wu D."/>
            <person name="Madern D."/>
            <person name="Eisen J.A."/>
            <person name="Darling A.E."/>
            <person name="Facciotti M.T."/>
        </authorList>
    </citation>
    <scope>NUCLEOTIDE SEQUENCE [LARGE SCALE GENOMIC DNA]</scope>
    <source>
        <strain evidence="18 19">JCM 14848</strain>
    </source>
</reference>
<feature type="region of interest" description="Disordered" evidence="15">
    <location>
        <begin position="280"/>
        <end position="311"/>
    </location>
</feature>
<evidence type="ECO:0000259" key="17">
    <source>
        <dbReference type="SMART" id="SM00736"/>
    </source>
</evidence>
<evidence type="ECO:0000256" key="4">
    <source>
        <dbReference type="ARBA" id="ARBA00009141"/>
    </source>
</evidence>
<dbReference type="InParanoid" id="M0CVX6"/>
<evidence type="ECO:0000256" key="13">
    <source>
        <dbReference type="ARBA" id="ARBA00023273"/>
    </source>
</evidence>
<feature type="domain" description="Dystroglycan-type cadherin-like" evidence="17">
    <location>
        <begin position="1669"/>
        <end position="1757"/>
    </location>
</feature>
<dbReference type="InterPro" id="IPR021720">
    <property type="entry name" value="Malectin_dom"/>
</dbReference>
<evidence type="ECO:0000313" key="19">
    <source>
        <dbReference type="Proteomes" id="UP000011513"/>
    </source>
</evidence>
<evidence type="ECO:0000256" key="15">
    <source>
        <dbReference type="SAM" id="MobiDB-lite"/>
    </source>
</evidence>
<proteinExistence type="inferred from homology"/>
<keyword evidence="13" id="KW-0966">Cell projection</keyword>
<evidence type="ECO:0000256" key="7">
    <source>
        <dbReference type="ARBA" id="ARBA00022729"/>
    </source>
</evidence>
<dbReference type="Pfam" id="PF22544">
    <property type="entry name" value="HYDIN_VesB_CFA65-like_Ig"/>
    <property type="match status" value="1"/>
</dbReference>
<dbReference type="InterPro" id="IPR013783">
    <property type="entry name" value="Ig-like_fold"/>
</dbReference>
<evidence type="ECO:0000256" key="14">
    <source>
        <dbReference type="ARBA" id="ARBA00023277"/>
    </source>
</evidence>
<evidence type="ECO:0000256" key="3">
    <source>
        <dbReference type="ARBA" id="ARBA00004496"/>
    </source>
</evidence>
<keyword evidence="6" id="KW-0812">Transmembrane</keyword>
<dbReference type="GO" id="GO:0005737">
    <property type="term" value="C:cytoplasm"/>
    <property type="evidence" value="ECO:0007669"/>
    <property type="project" value="UniProtKB-SubCell"/>
</dbReference>
<dbReference type="InterPro" id="IPR015919">
    <property type="entry name" value="Cadherin-like_sf"/>
</dbReference>
<dbReference type="Gene3D" id="2.60.40.10">
    <property type="entry name" value="Immunoglobulins"/>
    <property type="match status" value="5"/>
</dbReference>
<dbReference type="RefSeq" id="WP_008388756.1">
    <property type="nucleotide sequence ID" value="NZ_AOIV01000040.1"/>
</dbReference>
<evidence type="ECO:0000256" key="12">
    <source>
        <dbReference type="ARBA" id="ARBA00023180"/>
    </source>
</evidence>
<dbReference type="InterPro" id="IPR006644">
    <property type="entry name" value="Cadg"/>
</dbReference>
<dbReference type="PATRIC" id="fig|1227487.5.peg.3291"/>
<feature type="compositionally biased region" description="Polar residues" evidence="15">
    <location>
        <begin position="286"/>
        <end position="302"/>
    </location>
</feature>
<dbReference type="OrthoDB" id="343265at2157"/>
<keyword evidence="19" id="KW-1185">Reference proteome</keyword>
<dbReference type="InterPro" id="IPR053879">
    <property type="entry name" value="HYDIN_VesB_CFA65-like_Ig"/>
</dbReference>
<sequence length="2489" mass="255531">MLLSVVAAPTGFAAAVTPPSAGDSGESVAAVTDGDAAAAIANPDPSDIVYRVNAGGGTVSASDGDWTGDWQQYHAGSDATTTTSDSITVGPSAPDGTPESLFQSEVYGEQTWTFSDNVQSGQQYEVRLYFAETFHQTAGNRVFDVAVEGDQVLTDFDIYEEVGHDSGLMKAYRVTPSDGNITVDLLASTNNPKISAIEIVQTGPQANTLDSPLGADFGPMAVGNTETESVTVTNLGESGDPDITLDGATVSGNASFSTDFAGGVTLAPGESTDVPVEYSPEELGSASGTLSVNHSGSDSPTTVELAGEGVAPPVGFSKSTLQGFNATEPTALDFGPDGRLYVSTQGGTVYALEVERTAENSYQVTDEVTINGIKNIPNHNDTGDYNPGENNRQITGLTVGGTASQPVVYVSSSDPSIDVGQDDDDTDTNSGTISRLTISPGSDGVIQQSEIDHEVLVIGLPRSEENHATNGLELTDDGSTLYVAQGGNTNKGAPSNNFGQTPEYALSAAILSVDLDQIESFEAKNFENYDAQESNQSYPNLEFYYGIPTIQNDDDTDGDDLPFGGNDGINQAKIVENGPVQVYGPGFRNPYDLVLTESGQIYAADHGANGGWGGPAVDADGNLVATAENVTNHPNENASFEVQDALMKVDEGDYAGHPNPFRANPTNADIYNETGAVIYNITSANSPVPESAINPEEADYISPTTPPEDVDDPGAPAGSAEAMITDQNGDAVTFAPTGAIDEYTASNFAGTMEGDLIQVELYGEVKRVQLNADGTTVTDVSTIFNTNGPLGVAAQGDDEVFPGTIWTADHGDGGITAVEPNDYGGGSGDVCTGDDDASLDEDGDGYDNADELDAGTDPCSSASTPADFDDDGTSNLNDPDDDNDGSPDTEDPFAVDPDDGTTTSVPVTHDLSELSLFDQGWTGLMTNGSADYQSLYNVSSMTVGGAAEVLTVENVPTGTAVENDQQYAFQFGVNPPSEPFVVETTVNGLPENPEPSQAAGVYVGTGDQDNYVKLVSSATDGTGGVQFAKETNGNFQTIATETDSNVTGAGTNTDLYLVVDPTTDPNPNNGQDEVAVTAEYATDGVNRTEVATGAMPASWLDTSDGSGLAVGIISTSNGANETFTATWTDISVSSVEGPPIADAGTDQTVDEESMVTLDASGSTDPDDATLDYTWTQTAGSPDVLNATTGEQVSFTAPNVDNESAFTFEVTVADGDGNTDTDEVNVTVFDTDGSGDPATDGEVVYRVNAGGSQVDASDGGPAWSADTSANPSTYVNTGDTFSTSDSITLDGSVPNGTPTSLFQSERYDPPTGSEMQWSFGVEQGTTYEVRLYFAEIFITESNDAGPRVFDTAVEGETVLNDYDIYEQYGHDVGAMESVQVTPSDDTLNIAFAREQENPKVNAIEIVAVGNDTGDNGAPTIEPIADQTVTENESATVPVNASDPDGDTVSLSVSGPDFVTLSNSELTIAPQSGDAGTYAVDVTADDNNGSTTTESFQLTVETADSGGSGEVVAAINAGGSEYTASDGTVYQADTSSSGSTFSVDDAIAGTTDDELYQTERYGDPVTYVIPVSESGTYEVTLKFAEIYHGADGNPDGGVGDRVFGATVEGQQVLSDYDIYADVGALTATDTTTTVEVTDGTLNVALDPSTDNAKISAIKVVQTNTTSDNGAPTIEPIADQTVTENESTTVPVNATDPDGDAVSLSVSGPDFVTLSNSELAVAPQSGDAGTYAVDVTASDGNGGTTTESFQLTVETADSGGSGEVVAAINAGGSEYTASDGTVYQADTSSSGSTFSVDDAIAGTTDDQLYQTERYGTSFGYDIPVSESGTYEVTLKFAEIYHGASGNPDGGVGDRVFGATVEGQQVLSDYDIYADVGALTATDTTTTVEVTDGTLNVDLSSSADNAKISAIKVVQSNTTSDNSAPTIEPIADQTVTENESTTVPVNASDPDGDTVSLSVSGPDFVTLSNSELTIAPQSGDEGTYTVDVTASDGNGGTTTESFQLTVGSSTVSESSFAVTAGAGIDASTYGSGTIEITNTGDTQITSVTYDLGSSVFPDVVFDPNGTAGDSTAKGFVADSGSSVTGLEGGSFDAPHNGQDGDDGYDELTATFGDFESGETFAFSTDIDPTSIKGGAGSGAAGSVSGLELSGATVTVEYADGSTQTTALFGDGSVGGAEAAATANPANAPLLGVDGVSLDGNALDSYHGAATVGSADQTITLSGPEGATVELLHVEGQLQLANDADGYQIEPYEANTAENVDYQTVDLGSDGEATVDVTLTNTSASDAEGGFNYFVAAVQDGDGDTGLTSNVVVLKYEHSESSTTQGVFHRVNAGGGTVAAVDGGQNWTGVTGTGSQYLASASGNNYCTGDAVTPDGTVPASTPDAVFDCERYGTMTWEFPVEAGQQVDVRLFVANSYPGTSEPGEREFNVSVEGSQVLSNYDPVADVGHATGTMKTFTATDDGDGTVTVTFEQGAVDNPLVNAIEVVDANETAT</sequence>
<keyword evidence="12" id="KW-0325">Glycoprotein</keyword>
<dbReference type="Pfam" id="PF22352">
    <property type="entry name" value="K319L-like_PKD"/>
    <property type="match status" value="1"/>
</dbReference>
<keyword evidence="14" id="KW-0119">Carbohydrate metabolism</keyword>
<evidence type="ECO:0000256" key="5">
    <source>
        <dbReference type="ARBA" id="ARBA00022490"/>
    </source>
</evidence>
<feature type="domain" description="Immunoglobulin" evidence="16">
    <location>
        <begin position="1144"/>
        <end position="1228"/>
    </location>
</feature>
<feature type="compositionally biased region" description="Acidic residues" evidence="15">
    <location>
        <begin position="832"/>
        <end position="854"/>
    </location>
</feature>
<dbReference type="InterPro" id="IPR011042">
    <property type="entry name" value="6-blade_b-propeller_TolB-like"/>
</dbReference>
<dbReference type="Pfam" id="PF11721">
    <property type="entry name" value="Malectin"/>
    <property type="match status" value="5"/>
</dbReference>
<feature type="domain" description="Immunoglobulin" evidence="16">
    <location>
        <begin position="1674"/>
        <end position="1751"/>
    </location>
</feature>
<dbReference type="GO" id="GO:0005509">
    <property type="term" value="F:calcium ion binding"/>
    <property type="evidence" value="ECO:0007669"/>
    <property type="project" value="InterPro"/>
</dbReference>
<feature type="compositionally biased region" description="Acidic residues" evidence="15">
    <location>
        <begin position="867"/>
        <end position="899"/>
    </location>
</feature>
<keyword evidence="10" id="KW-0969">Cilium</keyword>
<accession>M0CVX6</accession>
<evidence type="ECO:0000256" key="11">
    <source>
        <dbReference type="ARBA" id="ARBA00023136"/>
    </source>
</evidence>
<feature type="domain" description="Dystroglycan-type cadherin-like" evidence="17">
    <location>
        <begin position="1417"/>
        <end position="1505"/>
    </location>
</feature>
<protein>
    <submittedName>
        <fullName evidence="18">Ring canal kelch-like protein</fullName>
    </submittedName>
</protein>
<dbReference type="InterPro" id="IPR039155">
    <property type="entry name" value="MLEC"/>
</dbReference>
<feature type="compositionally biased region" description="Low complexity" evidence="15">
    <location>
        <begin position="77"/>
        <end position="88"/>
    </location>
</feature>
<dbReference type="InterPro" id="IPR008979">
    <property type="entry name" value="Galactose-bd-like_sf"/>
</dbReference>
<dbReference type="InterPro" id="IPR003599">
    <property type="entry name" value="Ig_sub"/>
</dbReference>
<dbReference type="SMART" id="SM00409">
    <property type="entry name" value="IG"/>
    <property type="match status" value="4"/>
</dbReference>
<evidence type="ECO:0000256" key="2">
    <source>
        <dbReference type="ARBA" id="ARBA00004138"/>
    </source>
</evidence>
<dbReference type="Pfam" id="PF05345">
    <property type="entry name" value="He_PIG"/>
    <property type="match status" value="3"/>
</dbReference>
<keyword evidence="9" id="KW-1133">Transmembrane helix</keyword>
<dbReference type="SUPFAM" id="SSF49313">
    <property type="entry name" value="Cadherin-like"/>
    <property type="match status" value="3"/>
</dbReference>
<comment type="caution">
    <text evidence="18">The sequence shown here is derived from an EMBL/GenBank/DDBJ whole genome shotgun (WGS) entry which is preliminary data.</text>
</comment>
<dbReference type="Proteomes" id="UP000011513">
    <property type="component" value="Unassembled WGS sequence"/>
</dbReference>
<dbReference type="eggNOG" id="arCOG07781">
    <property type="taxonomic scope" value="Archaea"/>
</dbReference>
<dbReference type="GO" id="GO:0030246">
    <property type="term" value="F:carbohydrate binding"/>
    <property type="evidence" value="ECO:0007669"/>
    <property type="project" value="InterPro"/>
</dbReference>
<feature type="region of interest" description="Disordered" evidence="15">
    <location>
        <begin position="809"/>
        <end position="907"/>
    </location>
</feature>
<evidence type="ECO:0000256" key="8">
    <source>
        <dbReference type="ARBA" id="ARBA00022824"/>
    </source>
</evidence>
<keyword evidence="7" id="KW-0732">Signal</keyword>
<feature type="region of interest" description="Disordered" evidence="15">
    <location>
        <begin position="412"/>
        <end position="431"/>
    </location>
</feature>
<evidence type="ECO:0000256" key="9">
    <source>
        <dbReference type="ARBA" id="ARBA00022989"/>
    </source>
</evidence>
<dbReference type="SUPFAM" id="SSF49785">
    <property type="entry name" value="Galactose-binding domain-like"/>
    <property type="match status" value="4"/>
</dbReference>
<keyword evidence="8" id="KW-0256">Endoplasmic reticulum</keyword>
<evidence type="ECO:0000313" key="18">
    <source>
        <dbReference type="EMBL" id="ELZ27370.1"/>
    </source>
</evidence>
<comment type="subcellular location">
    <subcellularLocation>
        <location evidence="2">Cell projection</location>
        <location evidence="2">Cilium</location>
    </subcellularLocation>
    <subcellularLocation>
        <location evidence="3">Cytoplasm</location>
    </subcellularLocation>
    <subcellularLocation>
        <location evidence="1">Endoplasmic reticulum membrane</location>
        <topology evidence="1">Single-pass type I membrane protein</topology>
    </subcellularLocation>
</comment>
<dbReference type="PANTHER" id="PTHR13460:SF0">
    <property type="entry name" value="MALECTIN"/>
    <property type="match status" value="1"/>
</dbReference>
<feature type="region of interest" description="Disordered" evidence="15">
    <location>
        <begin position="73"/>
        <end position="98"/>
    </location>
</feature>
<feature type="domain" description="Immunoglobulin" evidence="16">
    <location>
        <begin position="1422"/>
        <end position="1499"/>
    </location>
</feature>
<dbReference type="SMART" id="SM00736">
    <property type="entry name" value="CADG"/>
    <property type="match status" value="3"/>
</dbReference>
<dbReference type="Gene3D" id="2.120.10.30">
    <property type="entry name" value="TolB, C-terminal domain"/>
    <property type="match status" value="1"/>
</dbReference>
<evidence type="ECO:0000256" key="1">
    <source>
        <dbReference type="ARBA" id="ARBA00004115"/>
    </source>
</evidence>
<dbReference type="EMBL" id="AOIV01000040">
    <property type="protein sequence ID" value="ELZ27370.1"/>
    <property type="molecule type" value="Genomic_DNA"/>
</dbReference>
<dbReference type="PANTHER" id="PTHR13460">
    <property type="match status" value="1"/>
</dbReference>
<keyword evidence="5" id="KW-0963">Cytoplasm</keyword>
<organism evidence="18 19">
    <name type="scientific">Halogeometricum pallidum JCM 14848</name>
    <dbReference type="NCBI Taxonomy" id="1227487"/>
    <lineage>
        <taxon>Archaea</taxon>
        <taxon>Methanobacteriati</taxon>
        <taxon>Methanobacteriota</taxon>
        <taxon>Stenosarchaea group</taxon>
        <taxon>Halobacteria</taxon>
        <taxon>Halobacteriales</taxon>
        <taxon>Haloferacaceae</taxon>
        <taxon>Halogeometricum</taxon>
    </lineage>
</organism>
<feature type="domain" description="Dystroglycan-type cadherin-like" evidence="17">
    <location>
        <begin position="1921"/>
        <end position="2009"/>
    </location>
</feature>
<dbReference type="Gene3D" id="2.60.120.430">
    <property type="entry name" value="Galactose-binding lectin"/>
    <property type="match status" value="5"/>
</dbReference>
<gene>
    <name evidence="18" type="ORF">C474_16564</name>
</gene>
<feature type="domain" description="Immunoglobulin" evidence="16">
    <location>
        <begin position="1926"/>
        <end position="2003"/>
    </location>
</feature>
<dbReference type="GO" id="GO:0016020">
    <property type="term" value="C:membrane"/>
    <property type="evidence" value="ECO:0007669"/>
    <property type="project" value="InterPro"/>
</dbReference>
<dbReference type="SUPFAM" id="SSF63829">
    <property type="entry name" value="Calcium-dependent phosphotriesterase"/>
    <property type="match status" value="1"/>
</dbReference>